<reference evidence="2 3" key="1">
    <citation type="journal article" date="2018" name="MBio">
        <title>Comparative Genomics Reveals the Core Gene Toolbox for the Fungus-Insect Symbiosis.</title>
        <authorList>
            <person name="Wang Y."/>
            <person name="Stata M."/>
            <person name="Wang W."/>
            <person name="Stajich J.E."/>
            <person name="White M.M."/>
            <person name="Moncalvo J.M."/>
        </authorList>
    </citation>
    <scope>NUCLEOTIDE SEQUENCE [LARGE SCALE GENOMIC DNA]</scope>
    <source>
        <strain evidence="2 3">SWE-8-4</strain>
    </source>
</reference>
<comment type="caution">
    <text evidence="2">The sequence shown here is derived from an EMBL/GenBank/DDBJ whole genome shotgun (WGS) entry which is preliminary data.</text>
</comment>
<keyword evidence="3" id="KW-1185">Reference proteome</keyword>
<dbReference type="AlphaFoldDB" id="A0A2T9Y9V5"/>
<protein>
    <submittedName>
        <fullName evidence="2">Uncharacterized protein</fullName>
    </submittedName>
</protein>
<sequence length="445" mass="51083">IRDYQIITKLVYKTMELSEKNPKLNKEQDNLLLNTEEFDTVVKANSKTKKKVYSDKKTPLSAPTDTAPKNIVSTDLGNKNCIRTWTMYNIREESAHLPGEHQYCFIKAQRTRISVQRLQIISCYKTNNQALGDDNQHKVDDTKSSNRQGKRLEKGSLQTNNQRQINFERSGFVHSKSTGNNCSTSHWTINAKKIVRAEKQSLDKNLELELTSINIGHRIAEPELTLSEISLYINEKETLAISKALCLTSAVEKLVLLYLGSTTSILCIKKHRGTSSLRLLNLLEKIWLHRLKTGTQPPNNKITCYSWYKKINAICLSTVVKLGTLERIVFFFNMESDSTSNIENLQKKTNTNTNNVPVDIRNMISRFDKIDDQKINIVTRNNNNFRPKCGKSPLSDKNKWCLTIWRLSGVFSKTNVTLKSQLKLWFLINDLLNVKKKIQQSNKNL</sequence>
<proteinExistence type="predicted"/>
<dbReference type="STRING" id="133385.A0A2T9Y9V5"/>
<accession>A0A2T9Y9V5</accession>
<feature type="non-terminal residue" evidence="2">
    <location>
        <position position="1"/>
    </location>
</feature>
<name>A0A2T9Y9V5_9FUNG</name>
<organism evidence="2 3">
    <name type="scientific">Smittium simulii</name>
    <dbReference type="NCBI Taxonomy" id="133385"/>
    <lineage>
        <taxon>Eukaryota</taxon>
        <taxon>Fungi</taxon>
        <taxon>Fungi incertae sedis</taxon>
        <taxon>Zoopagomycota</taxon>
        <taxon>Kickxellomycotina</taxon>
        <taxon>Harpellomycetes</taxon>
        <taxon>Harpellales</taxon>
        <taxon>Legeriomycetaceae</taxon>
        <taxon>Smittium</taxon>
    </lineage>
</organism>
<evidence type="ECO:0000313" key="3">
    <source>
        <dbReference type="Proteomes" id="UP000245383"/>
    </source>
</evidence>
<dbReference type="Proteomes" id="UP000245383">
    <property type="component" value="Unassembled WGS sequence"/>
</dbReference>
<evidence type="ECO:0000313" key="2">
    <source>
        <dbReference type="EMBL" id="PVU89121.1"/>
    </source>
</evidence>
<feature type="region of interest" description="Disordered" evidence="1">
    <location>
        <begin position="131"/>
        <end position="160"/>
    </location>
</feature>
<feature type="compositionally biased region" description="Basic and acidic residues" evidence="1">
    <location>
        <begin position="134"/>
        <end position="154"/>
    </location>
</feature>
<dbReference type="EMBL" id="MBFR01000338">
    <property type="protein sequence ID" value="PVU89121.1"/>
    <property type="molecule type" value="Genomic_DNA"/>
</dbReference>
<gene>
    <name evidence="2" type="ORF">BB561_005528</name>
</gene>
<evidence type="ECO:0000256" key="1">
    <source>
        <dbReference type="SAM" id="MobiDB-lite"/>
    </source>
</evidence>